<dbReference type="STRING" id="373668.SAMN05421786_1011164"/>
<accession>A0A1N7LBA6</accession>
<keyword evidence="2" id="KW-1185">Reference proteome</keyword>
<dbReference type="Proteomes" id="UP000186744">
    <property type="component" value="Unassembled WGS sequence"/>
</dbReference>
<proteinExistence type="predicted"/>
<dbReference type="AlphaFoldDB" id="A0A1N7LBA6"/>
<organism evidence="1 2">
    <name type="scientific">Chryseobacterium ureilyticum</name>
    <dbReference type="NCBI Taxonomy" id="373668"/>
    <lineage>
        <taxon>Bacteria</taxon>
        <taxon>Pseudomonadati</taxon>
        <taxon>Bacteroidota</taxon>
        <taxon>Flavobacteriia</taxon>
        <taxon>Flavobacteriales</taxon>
        <taxon>Weeksellaceae</taxon>
        <taxon>Chryseobacterium group</taxon>
        <taxon>Chryseobacterium</taxon>
    </lineage>
</organism>
<name>A0A1N7LBA6_9FLAO</name>
<evidence type="ECO:0000313" key="2">
    <source>
        <dbReference type="Proteomes" id="UP000186744"/>
    </source>
</evidence>
<sequence>MQGNEPTYPIYSPGSVMGLFCNALKINATINLIYLKGRYSFGGGKAYGNYYYDHLFSESDTVSIGVKVSSLLRSKIQNNEIYTLKGFIEKNIKNSCVELRFVVDEIIQHQNQALKLCL</sequence>
<reference evidence="2" key="1">
    <citation type="submission" date="2017-01" db="EMBL/GenBank/DDBJ databases">
        <authorList>
            <person name="Varghese N."/>
            <person name="Submissions S."/>
        </authorList>
    </citation>
    <scope>NUCLEOTIDE SEQUENCE [LARGE SCALE GENOMIC DNA]</scope>
    <source>
        <strain evidence="2">DSM 18017</strain>
    </source>
</reference>
<protein>
    <submittedName>
        <fullName evidence="1">Uncharacterized protein</fullName>
    </submittedName>
</protein>
<dbReference type="EMBL" id="FTOL01000001">
    <property type="protein sequence ID" value="SIS71122.1"/>
    <property type="molecule type" value="Genomic_DNA"/>
</dbReference>
<dbReference type="OrthoDB" id="9802795at2"/>
<dbReference type="RefSeq" id="WP_076550585.1">
    <property type="nucleotide sequence ID" value="NZ_FTOL01000001.1"/>
</dbReference>
<gene>
    <name evidence="1" type="ORF">SAMN05421786_1011164</name>
</gene>
<evidence type="ECO:0000313" key="1">
    <source>
        <dbReference type="EMBL" id="SIS71122.1"/>
    </source>
</evidence>